<gene>
    <name evidence="2" type="ORF">LCGC14_0749160</name>
</gene>
<reference evidence="2" key="1">
    <citation type="journal article" date="2015" name="Nature">
        <title>Complex archaea that bridge the gap between prokaryotes and eukaryotes.</title>
        <authorList>
            <person name="Spang A."/>
            <person name="Saw J.H."/>
            <person name="Jorgensen S.L."/>
            <person name="Zaremba-Niedzwiedzka K."/>
            <person name="Martijn J."/>
            <person name="Lind A.E."/>
            <person name="van Eijk R."/>
            <person name="Schleper C."/>
            <person name="Guy L."/>
            <person name="Ettema T.J."/>
        </authorList>
    </citation>
    <scope>NUCLEOTIDE SEQUENCE</scope>
</reference>
<accession>A0A0F9SPL5</accession>
<dbReference type="Pfam" id="PF04233">
    <property type="entry name" value="Phage_Mu_F"/>
    <property type="match status" value="1"/>
</dbReference>
<proteinExistence type="predicted"/>
<organism evidence="2">
    <name type="scientific">marine sediment metagenome</name>
    <dbReference type="NCBI Taxonomy" id="412755"/>
    <lineage>
        <taxon>unclassified sequences</taxon>
        <taxon>metagenomes</taxon>
        <taxon>ecological metagenomes</taxon>
    </lineage>
</organism>
<feature type="domain" description="Phage head morphogenesis" evidence="1">
    <location>
        <begin position="151"/>
        <end position="271"/>
    </location>
</feature>
<name>A0A0F9SPL5_9ZZZZ</name>
<comment type="caution">
    <text evidence="2">The sequence shown here is derived from an EMBL/GenBank/DDBJ whole genome shotgun (WGS) entry which is preliminary data.</text>
</comment>
<evidence type="ECO:0000313" key="2">
    <source>
        <dbReference type="EMBL" id="KKN38861.1"/>
    </source>
</evidence>
<dbReference type="NCBIfam" id="TIGR01641">
    <property type="entry name" value="phageSPP1_gp7"/>
    <property type="match status" value="1"/>
</dbReference>
<evidence type="ECO:0000259" key="1">
    <source>
        <dbReference type="Pfam" id="PF04233"/>
    </source>
</evidence>
<dbReference type="EMBL" id="LAZR01001798">
    <property type="protein sequence ID" value="KKN38861.1"/>
    <property type="molecule type" value="Genomic_DNA"/>
</dbReference>
<dbReference type="AlphaFoldDB" id="A0A0F9SPL5"/>
<dbReference type="InterPro" id="IPR006528">
    <property type="entry name" value="Phage_head_morphogenesis_dom"/>
</dbReference>
<sequence length="276" mass="30067">MSTVLQELNQIIDLLEAEIPANPESPKNKKLRRRMERALAKYFRDLGDAFPYSKLAGIYNKNVKESLGSDTSDMLDPLLAAFDDEIEAELAGQLSEIYVSGQAEMITWGKTQAGVPIAFEGPPISQAVDWAKKHISKTKLIDGINEETRKQISNVIADGIKNKRGIPGIKSDIRHKFEWMARGAPSDIKGLTLASRAEMIARTETANALSNASLDNMKGMGIDGKQWVTAGDSDVSEECEANEAQGVIPRGDSFTSGPMAPPQHPNCRCAVSPARL</sequence>
<protein>
    <recommendedName>
        <fullName evidence="1">Phage head morphogenesis domain-containing protein</fullName>
    </recommendedName>
</protein>